<sequence length="437" mass="47814">MSKYIIQGGAPLIGKVKLSGAKNAGFKQMIASLMTDEVVNISNTPSVRDVGVLKEIITDLGGQVKVGNSQRVTLSGKGLRSFEIDPKYGSSARVSSMLVGPLLHRFKKAAFPRPGGDRIGDRPIDRHIDGLMAMGAKIEEVGEYFVVSARKLKGTHYRFSKSTHTGTETLVMCAVLANGKTVLENAAAEPEVDDLIKLLNSMGAKVSRTKKRTIEIEGVSELHGAEHTVMPDRNEAVTYGCMALGTKGDIFITDAREEDLKAFIQKVTEANGGVEVKSNGVRFFTKGPLRATYVETEIHPGFMTDWQSLWVTLMTQAEGTSEVIERVFENRFAYVANLAAMGAQIELHNPKIKEPETFYEFNTLKKDPYLHAAKITGPSLLGPINAEVSDIRAGATLVLAALIARGKTELSNIEHIERGYENLEYKLRELGAKIYKV</sequence>
<dbReference type="EMBL" id="MHCX01000035">
    <property type="protein sequence ID" value="OGY29091.1"/>
    <property type="molecule type" value="Genomic_DNA"/>
</dbReference>
<evidence type="ECO:0000256" key="5">
    <source>
        <dbReference type="ARBA" id="ARBA00022679"/>
    </source>
</evidence>
<dbReference type="InterPro" id="IPR005750">
    <property type="entry name" value="UDP_GlcNAc_COvinyl_MurA"/>
</dbReference>
<evidence type="ECO:0000256" key="6">
    <source>
        <dbReference type="ARBA" id="ARBA00022960"/>
    </source>
</evidence>
<comment type="caution">
    <text evidence="12">Lacks conserved residue(s) required for the propagation of feature annotation.</text>
</comment>
<evidence type="ECO:0000256" key="11">
    <source>
        <dbReference type="ARBA" id="ARBA00047527"/>
    </source>
</evidence>
<evidence type="ECO:0000256" key="12">
    <source>
        <dbReference type="HAMAP-Rule" id="MF_00111"/>
    </source>
</evidence>
<dbReference type="GO" id="GO:0051301">
    <property type="term" value="P:cell division"/>
    <property type="evidence" value="ECO:0007669"/>
    <property type="project" value="UniProtKB-KW"/>
</dbReference>
<dbReference type="GO" id="GO:0005737">
    <property type="term" value="C:cytoplasm"/>
    <property type="evidence" value="ECO:0007669"/>
    <property type="project" value="UniProtKB-SubCell"/>
</dbReference>
<dbReference type="CDD" id="cd01555">
    <property type="entry name" value="UdpNAET"/>
    <property type="match status" value="1"/>
</dbReference>
<feature type="domain" description="Enolpyruvate transferase" evidence="14">
    <location>
        <begin position="7"/>
        <end position="427"/>
    </location>
</feature>
<feature type="repeat" description="ANK" evidence="13">
    <location>
        <begin position="178"/>
        <end position="211"/>
    </location>
</feature>
<dbReference type="InterPro" id="IPR002110">
    <property type="entry name" value="Ankyrin_rpt"/>
</dbReference>
<dbReference type="InterPro" id="IPR050068">
    <property type="entry name" value="MurA_subfamily"/>
</dbReference>
<keyword evidence="5 12" id="KW-0808">Transferase</keyword>
<feature type="binding site" evidence="12">
    <location>
        <position position="93"/>
    </location>
    <ligand>
        <name>UDP-N-acetyl-alpha-D-glucosamine</name>
        <dbReference type="ChEBI" id="CHEBI:57705"/>
    </ligand>
</feature>
<dbReference type="InterPro" id="IPR001986">
    <property type="entry name" value="Enolpyruvate_Tfrase_dom"/>
</dbReference>
<evidence type="ECO:0000256" key="7">
    <source>
        <dbReference type="ARBA" id="ARBA00022984"/>
    </source>
</evidence>
<evidence type="ECO:0000256" key="9">
    <source>
        <dbReference type="ARBA" id="ARBA00023316"/>
    </source>
</evidence>
<dbReference type="GO" id="GO:0008760">
    <property type="term" value="F:UDP-N-acetylglucosamine 1-carboxyvinyltransferase activity"/>
    <property type="evidence" value="ECO:0007669"/>
    <property type="project" value="UniProtKB-UniRule"/>
</dbReference>
<dbReference type="Proteomes" id="UP000177821">
    <property type="component" value="Unassembled WGS sequence"/>
</dbReference>
<evidence type="ECO:0000256" key="8">
    <source>
        <dbReference type="ARBA" id="ARBA00023306"/>
    </source>
</evidence>
<evidence type="ECO:0000259" key="14">
    <source>
        <dbReference type="Pfam" id="PF00275"/>
    </source>
</evidence>
<comment type="pathway">
    <text evidence="2 12">Cell wall biogenesis; peptidoglycan biosynthesis.</text>
</comment>
<dbReference type="InterPro" id="IPR036968">
    <property type="entry name" value="Enolpyruvate_Tfrase_sf"/>
</dbReference>
<dbReference type="UniPathway" id="UPA00219"/>
<dbReference type="GO" id="GO:0008360">
    <property type="term" value="P:regulation of cell shape"/>
    <property type="evidence" value="ECO:0007669"/>
    <property type="project" value="UniProtKB-KW"/>
</dbReference>
<dbReference type="PROSITE" id="PS50088">
    <property type="entry name" value="ANK_REPEAT"/>
    <property type="match status" value="1"/>
</dbReference>
<comment type="subcellular location">
    <subcellularLocation>
        <location evidence="1 12">Cytoplasm</location>
    </subcellularLocation>
</comment>
<dbReference type="PANTHER" id="PTHR43783:SF1">
    <property type="entry name" value="UDP-N-ACETYLGLUCOSAMINE 1-CARBOXYVINYLTRANSFERASE"/>
    <property type="match status" value="1"/>
</dbReference>
<gene>
    <name evidence="12" type="primary">murA</name>
    <name evidence="15" type="ORF">A3J50_02290</name>
</gene>
<feature type="binding site" evidence="12">
    <location>
        <position position="305"/>
    </location>
    <ligand>
        <name>UDP-N-acetyl-alpha-D-glucosamine</name>
        <dbReference type="ChEBI" id="CHEBI:57705"/>
    </ligand>
</feature>
<evidence type="ECO:0000313" key="16">
    <source>
        <dbReference type="Proteomes" id="UP000177821"/>
    </source>
</evidence>
<protein>
    <recommendedName>
        <fullName evidence="12">UDP-N-acetylglucosamine 1-carboxyvinyltransferase</fullName>
        <ecNumber evidence="12">2.5.1.7</ecNumber>
    </recommendedName>
    <alternativeName>
        <fullName evidence="12">Enoylpyruvate transferase</fullName>
    </alternativeName>
    <alternativeName>
        <fullName evidence="12">UDP-N-acetylglucosamine enolpyruvyl transferase</fullName>
        <shortName evidence="12">EPT</shortName>
    </alternativeName>
</protein>
<keyword evidence="6 12" id="KW-0133">Cell shape</keyword>
<evidence type="ECO:0000256" key="3">
    <source>
        <dbReference type="ARBA" id="ARBA00022490"/>
    </source>
</evidence>
<evidence type="ECO:0000256" key="13">
    <source>
        <dbReference type="PROSITE-ProRule" id="PRU00023"/>
    </source>
</evidence>
<evidence type="ECO:0000256" key="1">
    <source>
        <dbReference type="ARBA" id="ARBA00004496"/>
    </source>
</evidence>
<dbReference type="NCBIfam" id="NF006873">
    <property type="entry name" value="PRK09369.1"/>
    <property type="match status" value="1"/>
</dbReference>
<evidence type="ECO:0000256" key="2">
    <source>
        <dbReference type="ARBA" id="ARBA00004752"/>
    </source>
</evidence>
<keyword evidence="9 12" id="KW-0961">Cell wall biogenesis/degradation</keyword>
<dbReference type="GO" id="GO:0071555">
    <property type="term" value="P:cell wall organization"/>
    <property type="evidence" value="ECO:0007669"/>
    <property type="project" value="UniProtKB-KW"/>
</dbReference>
<keyword evidence="7 12" id="KW-0573">Peptidoglycan synthesis</keyword>
<dbReference type="NCBIfam" id="TIGR01072">
    <property type="entry name" value="murA"/>
    <property type="match status" value="1"/>
</dbReference>
<dbReference type="InterPro" id="IPR013792">
    <property type="entry name" value="RNA3'P_cycl/enolpyr_Trfase_a/b"/>
</dbReference>
<keyword evidence="3 12" id="KW-0963">Cytoplasm</keyword>
<comment type="caution">
    <text evidence="15">The sequence shown here is derived from an EMBL/GenBank/DDBJ whole genome shotgun (WGS) entry which is preliminary data.</text>
</comment>
<dbReference type="Pfam" id="PF00275">
    <property type="entry name" value="EPSP_synthase"/>
    <property type="match status" value="1"/>
</dbReference>
<dbReference type="SUPFAM" id="SSF55205">
    <property type="entry name" value="EPT/RTPC-like"/>
    <property type="match status" value="1"/>
</dbReference>
<comment type="catalytic activity">
    <reaction evidence="11 12">
        <text>phosphoenolpyruvate + UDP-N-acetyl-alpha-D-glucosamine = UDP-N-acetyl-3-O-(1-carboxyvinyl)-alpha-D-glucosamine + phosphate</text>
        <dbReference type="Rhea" id="RHEA:18681"/>
        <dbReference type="ChEBI" id="CHEBI:43474"/>
        <dbReference type="ChEBI" id="CHEBI:57705"/>
        <dbReference type="ChEBI" id="CHEBI:58702"/>
        <dbReference type="ChEBI" id="CHEBI:68483"/>
        <dbReference type="EC" id="2.5.1.7"/>
    </reaction>
</comment>
<comment type="similarity">
    <text evidence="10 12">Belongs to the EPSP synthase family. MurA subfamily.</text>
</comment>
<dbReference type="GO" id="GO:0009252">
    <property type="term" value="P:peptidoglycan biosynthetic process"/>
    <property type="evidence" value="ECO:0007669"/>
    <property type="project" value="UniProtKB-UniRule"/>
</dbReference>
<dbReference type="PANTHER" id="PTHR43783">
    <property type="entry name" value="UDP-N-ACETYLGLUCOSAMINE 1-CARBOXYVINYLTRANSFERASE"/>
    <property type="match status" value="1"/>
</dbReference>
<reference evidence="15 16" key="1">
    <citation type="journal article" date="2016" name="Nat. Commun.">
        <title>Thousands of microbial genomes shed light on interconnected biogeochemical processes in an aquifer system.</title>
        <authorList>
            <person name="Anantharaman K."/>
            <person name="Brown C.T."/>
            <person name="Hug L.A."/>
            <person name="Sharon I."/>
            <person name="Castelle C.J."/>
            <person name="Probst A.J."/>
            <person name="Thomas B.C."/>
            <person name="Singh A."/>
            <person name="Wilkins M.J."/>
            <person name="Karaoz U."/>
            <person name="Brodie E.L."/>
            <person name="Williams K.H."/>
            <person name="Hubbard S.S."/>
            <person name="Banfield J.F."/>
        </authorList>
    </citation>
    <scope>NUCLEOTIDE SEQUENCE [LARGE SCALE GENOMIC DNA]</scope>
</reference>
<evidence type="ECO:0000256" key="4">
    <source>
        <dbReference type="ARBA" id="ARBA00022618"/>
    </source>
</evidence>
<comment type="function">
    <text evidence="12">Cell wall formation. Adds enolpyruvyl to UDP-N-acetylglucosamine.</text>
</comment>
<feature type="binding site" evidence="12">
    <location>
        <position position="327"/>
    </location>
    <ligand>
        <name>UDP-N-acetyl-alpha-D-glucosamine</name>
        <dbReference type="ChEBI" id="CHEBI:57705"/>
    </ligand>
</feature>
<keyword evidence="4 12" id="KW-0132">Cell division</keyword>
<dbReference type="Gene3D" id="3.65.10.10">
    <property type="entry name" value="Enolpyruvate transferase domain"/>
    <property type="match status" value="2"/>
</dbReference>
<keyword evidence="13" id="KW-0040">ANK repeat</keyword>
<dbReference type="EC" id="2.5.1.7" evidence="12"/>
<dbReference type="HAMAP" id="MF_00111">
    <property type="entry name" value="MurA"/>
    <property type="match status" value="1"/>
</dbReference>
<evidence type="ECO:0000256" key="10">
    <source>
        <dbReference type="ARBA" id="ARBA00038367"/>
    </source>
</evidence>
<proteinExistence type="inferred from homology"/>
<organism evidence="15 16">
    <name type="scientific">Candidatus Woykebacteria bacterium RIFCSPHIGHO2_02_FULL_43_16b</name>
    <dbReference type="NCBI Taxonomy" id="1802601"/>
    <lineage>
        <taxon>Bacteria</taxon>
        <taxon>Candidatus Woykeibacteriota</taxon>
    </lineage>
</organism>
<feature type="binding site" evidence="12">
    <location>
        <begin position="22"/>
        <end position="23"/>
    </location>
    <ligand>
        <name>phosphoenolpyruvate</name>
        <dbReference type="ChEBI" id="CHEBI:58702"/>
    </ligand>
</feature>
<accession>A0A1G1WNA3</accession>
<keyword evidence="8 12" id="KW-0131">Cell cycle</keyword>
<dbReference type="AlphaFoldDB" id="A0A1G1WNA3"/>
<dbReference type="GO" id="GO:0019277">
    <property type="term" value="P:UDP-N-acetylgalactosamine biosynthetic process"/>
    <property type="evidence" value="ECO:0007669"/>
    <property type="project" value="InterPro"/>
</dbReference>
<name>A0A1G1WNA3_9BACT</name>
<feature type="active site" description="Proton donor" evidence="12">
    <location>
        <position position="117"/>
    </location>
</feature>
<evidence type="ECO:0000313" key="15">
    <source>
        <dbReference type="EMBL" id="OGY29091.1"/>
    </source>
</evidence>